<reference evidence="16" key="1">
    <citation type="journal article" date="2019" name="Int. J. Syst. Evol. Microbiol.">
        <title>The Global Catalogue of Microorganisms (GCM) 10K type strain sequencing project: providing services to taxonomists for standard genome sequencing and annotation.</title>
        <authorList>
            <consortium name="The Broad Institute Genomics Platform"/>
            <consortium name="The Broad Institute Genome Sequencing Center for Infectious Disease"/>
            <person name="Wu L."/>
            <person name="Ma J."/>
        </authorList>
    </citation>
    <scope>NUCLEOTIDE SEQUENCE [LARGE SCALE GENOMIC DNA]</scope>
    <source>
        <strain evidence="16">KCTC 52438</strain>
    </source>
</reference>
<keyword evidence="4 12" id="KW-0347">Helicase</keyword>
<dbReference type="Gene3D" id="1.10.486.10">
    <property type="entry name" value="PCRA, domain 4"/>
    <property type="match status" value="1"/>
</dbReference>
<dbReference type="Proteomes" id="UP001595476">
    <property type="component" value="Unassembled WGS sequence"/>
</dbReference>
<dbReference type="PANTHER" id="PTHR11070:SF2">
    <property type="entry name" value="ATP-DEPENDENT DNA HELICASE SRS2"/>
    <property type="match status" value="1"/>
</dbReference>
<evidence type="ECO:0000256" key="7">
    <source>
        <dbReference type="ARBA" id="ARBA00023235"/>
    </source>
</evidence>
<keyword evidence="5 12" id="KW-0067">ATP-binding</keyword>
<dbReference type="Pfam" id="PF13361">
    <property type="entry name" value="UvrD_C"/>
    <property type="match status" value="1"/>
</dbReference>
<evidence type="ECO:0000256" key="12">
    <source>
        <dbReference type="PROSITE-ProRule" id="PRU00560"/>
    </source>
</evidence>
<dbReference type="PROSITE" id="PS51198">
    <property type="entry name" value="UVRD_HELICASE_ATP_BIND"/>
    <property type="match status" value="1"/>
</dbReference>
<organism evidence="15 16">
    <name type="scientific">Litoribrevibacter euphylliae</name>
    <dbReference type="NCBI Taxonomy" id="1834034"/>
    <lineage>
        <taxon>Bacteria</taxon>
        <taxon>Pseudomonadati</taxon>
        <taxon>Pseudomonadota</taxon>
        <taxon>Gammaproteobacteria</taxon>
        <taxon>Oceanospirillales</taxon>
        <taxon>Oceanospirillaceae</taxon>
        <taxon>Litoribrevibacter</taxon>
    </lineage>
</organism>
<evidence type="ECO:0000256" key="9">
    <source>
        <dbReference type="ARBA" id="ARBA00034808"/>
    </source>
</evidence>
<dbReference type="Gene3D" id="1.10.10.160">
    <property type="match status" value="1"/>
</dbReference>
<dbReference type="EMBL" id="JBHRSZ010000004">
    <property type="protein sequence ID" value="MFC3151685.1"/>
    <property type="molecule type" value="Genomic_DNA"/>
</dbReference>
<evidence type="ECO:0000256" key="1">
    <source>
        <dbReference type="ARBA" id="ARBA00009922"/>
    </source>
</evidence>
<sequence length="765" mass="87456">MALTSEQLSVIQHSGGHAKVMAVAGAGKTTTLVYFVRECLSRGIEPRRLLILMYNKAAQQDFQRKLTQLLNKSAHDAGLRPHVPDVRTFHSLGLRIYQQLIQKGHLPPFQQNLLTDGEVEGIVWKLLQTVSDPETAKDILDQKSKWVEPAVNYIDLVKSTLQSPEEVFKTCGLPKACDFFPKMFRKFELWRKEQAKISFSDMLYDPCVYLKANPQVAELFAGHMQQIIVDEYQDINEIQQFLLATIRGHRGDLMVVGDPDQTIYEFRGSRPEFMTTEFDNAFEGVSLYNLSNTFRYGHRLSLLCNFLIEKNPDRKGVLCLSHENNPDTKIHLHEYQDYSRQVVDIIKQQAESMPLSDIAVLNRIWAISAPIELALLEQDIPYTLDHSVSVLDRKELSPFESLLLVASGQYLNLAQPQKVELLTVLLTQPFPKIRRKVLLNIAQKAAQFGDQPGRSIRQVMPENLSNRQADQLLARCKLLDHALTDRFTADQLLQKYFTVTEMEDGIRDSAFSAQQVDDRLETVRAFMRYYRKLQLPANQGWQHWQLLREKRQASSVSHSRDTKNAVKLTSMHRAKGLEWPCVIIPALTQRFMPYQPDGELTMPTSVESERRLMYVAMTRAKHSLYLLVPKQSSEQRKSELLSLFVSEMAFDVSDVVGAAIEKDRSVSVSVAAQHYAMAEGYAKQVGRVVDFKVIDSSSSETEAVNTYRDASSSNEPESEIFRVLHQVYGEGVVIADESRYWVIRFDSGIEKQFDKRVASQYMEFL</sequence>
<proteinExistence type="inferred from homology"/>
<evidence type="ECO:0000256" key="11">
    <source>
        <dbReference type="ARBA" id="ARBA00048988"/>
    </source>
</evidence>
<keyword evidence="3 12" id="KW-0378">Hydrolase</keyword>
<dbReference type="InterPro" id="IPR013986">
    <property type="entry name" value="DExx_box_DNA_helicase_dom_sf"/>
</dbReference>
<name>A0ABV7HHT9_9GAMM</name>
<evidence type="ECO:0000256" key="4">
    <source>
        <dbReference type="ARBA" id="ARBA00022806"/>
    </source>
</evidence>
<dbReference type="InterPro" id="IPR014016">
    <property type="entry name" value="UvrD-like_ATP-bd"/>
</dbReference>
<evidence type="ECO:0000256" key="3">
    <source>
        <dbReference type="ARBA" id="ARBA00022801"/>
    </source>
</evidence>
<comment type="similarity">
    <text evidence="1">Belongs to the helicase family. UvrD subfamily.</text>
</comment>
<keyword evidence="7" id="KW-0413">Isomerase</keyword>
<evidence type="ECO:0000259" key="13">
    <source>
        <dbReference type="PROSITE" id="PS51198"/>
    </source>
</evidence>
<dbReference type="PANTHER" id="PTHR11070">
    <property type="entry name" value="UVRD / RECB / PCRA DNA HELICASE FAMILY MEMBER"/>
    <property type="match status" value="1"/>
</dbReference>
<dbReference type="GO" id="GO:0016787">
    <property type="term" value="F:hydrolase activity"/>
    <property type="evidence" value="ECO:0007669"/>
    <property type="project" value="UniProtKB-KW"/>
</dbReference>
<evidence type="ECO:0000256" key="8">
    <source>
        <dbReference type="ARBA" id="ARBA00034617"/>
    </source>
</evidence>
<comment type="caution">
    <text evidence="15">The sequence shown here is derived from an EMBL/GenBank/DDBJ whole genome shotgun (WGS) entry which is preliminary data.</text>
</comment>
<evidence type="ECO:0000256" key="5">
    <source>
        <dbReference type="ARBA" id="ARBA00022840"/>
    </source>
</evidence>
<gene>
    <name evidence="15" type="ORF">ACFOEK_11665</name>
</gene>
<accession>A0ABV7HHT9</accession>
<protein>
    <recommendedName>
        <fullName evidence="9">DNA 3'-5' helicase</fullName>
        <ecNumber evidence="9">5.6.2.4</ecNumber>
    </recommendedName>
    <alternativeName>
        <fullName evidence="10">DNA 3'-5' helicase II</fullName>
    </alternativeName>
</protein>
<evidence type="ECO:0000313" key="15">
    <source>
        <dbReference type="EMBL" id="MFC3151685.1"/>
    </source>
</evidence>
<dbReference type="Gene3D" id="3.40.50.300">
    <property type="entry name" value="P-loop containing nucleotide triphosphate hydrolases"/>
    <property type="match status" value="2"/>
</dbReference>
<dbReference type="SUPFAM" id="SSF52540">
    <property type="entry name" value="P-loop containing nucleoside triphosphate hydrolases"/>
    <property type="match status" value="1"/>
</dbReference>
<evidence type="ECO:0000256" key="10">
    <source>
        <dbReference type="ARBA" id="ARBA00034923"/>
    </source>
</evidence>
<feature type="binding site" evidence="12">
    <location>
        <begin position="22"/>
        <end position="29"/>
    </location>
    <ligand>
        <name>ATP</name>
        <dbReference type="ChEBI" id="CHEBI:30616"/>
    </ligand>
</feature>
<keyword evidence="16" id="KW-1185">Reference proteome</keyword>
<evidence type="ECO:0000259" key="14">
    <source>
        <dbReference type="PROSITE" id="PS51217"/>
    </source>
</evidence>
<comment type="catalytic activity">
    <reaction evidence="11">
        <text>ATP + H2O = ADP + phosphate + H(+)</text>
        <dbReference type="Rhea" id="RHEA:13065"/>
        <dbReference type="ChEBI" id="CHEBI:15377"/>
        <dbReference type="ChEBI" id="CHEBI:15378"/>
        <dbReference type="ChEBI" id="CHEBI:30616"/>
        <dbReference type="ChEBI" id="CHEBI:43474"/>
        <dbReference type="ChEBI" id="CHEBI:456216"/>
        <dbReference type="EC" id="5.6.2.4"/>
    </reaction>
</comment>
<evidence type="ECO:0000256" key="6">
    <source>
        <dbReference type="ARBA" id="ARBA00023125"/>
    </source>
</evidence>
<keyword evidence="2 12" id="KW-0547">Nucleotide-binding</keyword>
<dbReference type="RefSeq" id="WP_386720912.1">
    <property type="nucleotide sequence ID" value="NZ_JBHRSZ010000004.1"/>
</dbReference>
<dbReference type="InterPro" id="IPR014017">
    <property type="entry name" value="DNA_helicase_UvrD-like_C"/>
</dbReference>
<feature type="domain" description="UvrD-like helicase C-terminal" evidence="14">
    <location>
        <begin position="298"/>
        <end position="576"/>
    </location>
</feature>
<comment type="catalytic activity">
    <reaction evidence="8">
        <text>Couples ATP hydrolysis with the unwinding of duplex DNA by translocating in the 3'-5' direction.</text>
        <dbReference type="EC" id="5.6.2.4"/>
    </reaction>
</comment>
<dbReference type="InterPro" id="IPR000212">
    <property type="entry name" value="DNA_helicase_UvrD/REP"/>
</dbReference>
<dbReference type="Pfam" id="PF00580">
    <property type="entry name" value="UvrD-helicase"/>
    <property type="match status" value="1"/>
</dbReference>
<keyword evidence="6" id="KW-0238">DNA-binding</keyword>
<dbReference type="EC" id="5.6.2.4" evidence="9"/>
<dbReference type="CDD" id="cd17932">
    <property type="entry name" value="DEXQc_UvrD"/>
    <property type="match status" value="1"/>
</dbReference>
<dbReference type="GO" id="GO:0004386">
    <property type="term" value="F:helicase activity"/>
    <property type="evidence" value="ECO:0007669"/>
    <property type="project" value="UniProtKB-KW"/>
</dbReference>
<dbReference type="InterPro" id="IPR027417">
    <property type="entry name" value="P-loop_NTPase"/>
</dbReference>
<feature type="domain" description="UvrD-like helicase ATP-binding" evidence="13">
    <location>
        <begin position="1"/>
        <end position="297"/>
    </location>
</feature>
<evidence type="ECO:0000313" key="16">
    <source>
        <dbReference type="Proteomes" id="UP001595476"/>
    </source>
</evidence>
<dbReference type="PROSITE" id="PS51217">
    <property type="entry name" value="UVRD_HELICASE_CTER"/>
    <property type="match status" value="1"/>
</dbReference>
<evidence type="ECO:0000256" key="2">
    <source>
        <dbReference type="ARBA" id="ARBA00022741"/>
    </source>
</evidence>